<keyword evidence="2 5" id="KW-0808">Transferase</keyword>
<evidence type="ECO:0000313" key="6">
    <source>
        <dbReference type="Proteomes" id="UP000006365"/>
    </source>
</evidence>
<keyword evidence="6" id="KW-1185">Reference proteome</keyword>
<keyword evidence="2" id="KW-0460">Magnesium</keyword>
<feature type="binding site" evidence="2">
    <location>
        <position position="28"/>
    </location>
    <ligand>
        <name>Mg(2+)</name>
        <dbReference type="ChEBI" id="CHEBI:18420"/>
        <label>3</label>
    </ligand>
</feature>
<dbReference type="GO" id="GO:0009228">
    <property type="term" value="P:thiamine biosynthetic process"/>
    <property type="evidence" value="ECO:0007669"/>
    <property type="project" value="UniProtKB-KW"/>
</dbReference>
<comment type="similarity">
    <text evidence="2">Belongs to the thiamine-monophosphate kinase family.</text>
</comment>
<feature type="domain" description="PurM-like C-terminal" evidence="4">
    <location>
        <begin position="152"/>
        <end position="305"/>
    </location>
</feature>
<evidence type="ECO:0000259" key="3">
    <source>
        <dbReference type="Pfam" id="PF00586"/>
    </source>
</evidence>
<name>A0A7U4DPI2_DESPD</name>
<reference evidence="5 6" key="1">
    <citation type="journal article" date="2011" name="Stand. Genomic Sci.">
        <title>Complete genome sequence of Desulfobulbus propionicus type strain (1pr3).</title>
        <authorList>
            <person name="Pagani I."/>
            <person name="Lapidus A."/>
            <person name="Nolan M."/>
            <person name="Lucas S."/>
            <person name="Hammon N."/>
            <person name="Deshpande S."/>
            <person name="Cheng J.F."/>
            <person name="Chertkov O."/>
            <person name="Davenport K."/>
            <person name="Tapia R."/>
            <person name="Han C."/>
            <person name="Goodwin L."/>
            <person name="Pitluck S."/>
            <person name="Liolios K."/>
            <person name="Mavromatis K."/>
            <person name="Ivanova N."/>
            <person name="Mikhailova N."/>
            <person name="Pati A."/>
            <person name="Chen A."/>
            <person name="Palaniappan K."/>
            <person name="Land M."/>
            <person name="Hauser L."/>
            <person name="Chang Y.J."/>
            <person name="Jeffries C.D."/>
            <person name="Detter J.C."/>
            <person name="Brambilla E."/>
            <person name="Kannan K.P."/>
            <person name="Djao O.D."/>
            <person name="Rohde M."/>
            <person name="Pukall R."/>
            <person name="Spring S."/>
            <person name="Goker M."/>
            <person name="Sikorski J."/>
            <person name="Woyke T."/>
            <person name="Bristow J."/>
            <person name="Eisen J.A."/>
            <person name="Markowitz V."/>
            <person name="Hugenholtz P."/>
            <person name="Kyrpides N.C."/>
            <person name="Klenk H.P."/>
        </authorList>
    </citation>
    <scope>NUCLEOTIDE SEQUENCE [LARGE SCALE GENOMIC DNA]</scope>
    <source>
        <strain evidence="6">ATCC 33891 / DSM 2032 / 1pr3</strain>
    </source>
</reference>
<organism evidence="5 6">
    <name type="scientific">Desulfobulbus propionicus (strain ATCC 33891 / DSM 2032 / VKM B-1956 / 1pr3)</name>
    <dbReference type="NCBI Taxonomy" id="577650"/>
    <lineage>
        <taxon>Bacteria</taxon>
        <taxon>Pseudomonadati</taxon>
        <taxon>Thermodesulfobacteriota</taxon>
        <taxon>Desulfobulbia</taxon>
        <taxon>Desulfobulbales</taxon>
        <taxon>Desulfobulbaceae</taxon>
        <taxon>Desulfobulbus</taxon>
    </lineage>
</organism>
<feature type="binding site" evidence="2">
    <location>
        <position position="45"/>
    </location>
    <ligand>
        <name>Mg(2+)</name>
        <dbReference type="ChEBI" id="CHEBI:18420"/>
        <label>2</label>
    </ligand>
</feature>
<keyword evidence="2" id="KW-0479">Metal-binding</keyword>
<dbReference type="Proteomes" id="UP000006365">
    <property type="component" value="Chromosome"/>
</dbReference>
<dbReference type="InterPro" id="IPR006283">
    <property type="entry name" value="ThiL-like"/>
</dbReference>
<comment type="function">
    <text evidence="2">Catalyzes the ATP-dependent phosphorylation of thiamine-monophosphate (TMP) to form thiamine-pyrophosphate (TPP), the active form of vitamin B1.</text>
</comment>
<dbReference type="EMBL" id="CP002364">
    <property type="protein sequence ID" value="ADW18191.1"/>
    <property type="molecule type" value="Genomic_DNA"/>
</dbReference>
<dbReference type="NCBIfam" id="TIGR01379">
    <property type="entry name" value="thiL"/>
    <property type="match status" value="1"/>
</dbReference>
<dbReference type="Pfam" id="PF02769">
    <property type="entry name" value="AIRS_C"/>
    <property type="match status" value="1"/>
</dbReference>
<feature type="binding site" evidence="2">
    <location>
        <position position="327"/>
    </location>
    <ligand>
        <name>substrate</name>
    </ligand>
</feature>
<feature type="binding site" evidence="2">
    <location>
        <position position="148"/>
    </location>
    <ligand>
        <name>ATP</name>
        <dbReference type="ChEBI" id="CHEBI:30616"/>
    </ligand>
</feature>
<comment type="miscellaneous">
    <text evidence="2">Reaction mechanism of ThiL seems to utilize a direct, inline transfer of the gamma-phosphate of ATP to TMP rather than a phosphorylated enzyme intermediate.</text>
</comment>
<dbReference type="GO" id="GO:0000287">
    <property type="term" value="F:magnesium ion binding"/>
    <property type="evidence" value="ECO:0007669"/>
    <property type="project" value="UniProtKB-UniRule"/>
</dbReference>
<evidence type="ECO:0000256" key="1">
    <source>
        <dbReference type="ARBA" id="ARBA00022977"/>
    </source>
</evidence>
<dbReference type="GO" id="GO:0005524">
    <property type="term" value="F:ATP binding"/>
    <property type="evidence" value="ECO:0007669"/>
    <property type="project" value="UniProtKB-UniRule"/>
</dbReference>
<dbReference type="InterPro" id="IPR036921">
    <property type="entry name" value="PurM-like_N_sf"/>
</dbReference>
<dbReference type="AlphaFoldDB" id="A0A7U4DPI2"/>
<feature type="binding site" evidence="2">
    <location>
        <position position="217"/>
    </location>
    <ligand>
        <name>Mg(2+)</name>
        <dbReference type="ChEBI" id="CHEBI:18420"/>
        <label>5</label>
    </ligand>
</feature>
<dbReference type="Gene3D" id="3.90.650.10">
    <property type="entry name" value="PurM-like C-terminal domain"/>
    <property type="match status" value="1"/>
</dbReference>
<dbReference type="InterPro" id="IPR016188">
    <property type="entry name" value="PurM-like_N"/>
</dbReference>
<dbReference type="RefSeq" id="WP_015724731.1">
    <property type="nucleotide sequence ID" value="NC_014972.1"/>
</dbReference>
<sequence length="344" mass="36774">MNERQLIEYITTLVGPMDGRLIQGIGDDCAVIAKNDHEVWLLTMDTLIESVHFDCAFHPPEKLGRKAVSVNVSDIGAMGGKPLFVLLSVGMPPGFDESWFKAFAQGLNDACREYGCLLIGGDTVASPQGLNFCLTVIGEAAVDQVVYRSGARPGDVIWVSGPLGLAAAGLELLHRGMIDREDFGPLYEKHLNPRARVELGERLGKTGLAHAMMDLSDGLATDLAHLCKRSGVGARLTSSALPGIAPLDEAARLCHADTLQWMIGGGEDYELLFTAAPESENSLRVIGEQCGLALASVGTIVHGEGVLLLRQLPDGRTEERAVTYGGFDHFRNGEGRGDGGRRAV</sequence>
<dbReference type="Pfam" id="PF00586">
    <property type="entry name" value="AIRS"/>
    <property type="match status" value="1"/>
</dbReference>
<dbReference type="GO" id="GO:0009030">
    <property type="term" value="F:thiamine-phosphate kinase activity"/>
    <property type="evidence" value="ECO:0007669"/>
    <property type="project" value="UniProtKB-UniRule"/>
</dbReference>
<dbReference type="GO" id="GO:0009229">
    <property type="term" value="P:thiamine diphosphate biosynthetic process"/>
    <property type="evidence" value="ECO:0007669"/>
    <property type="project" value="UniProtKB-UniRule"/>
</dbReference>
<protein>
    <recommendedName>
        <fullName evidence="2">Thiamine-monophosphate kinase</fullName>
        <shortName evidence="2">TMP kinase</shortName>
        <shortName evidence="2">Thiamine-phosphate kinase</shortName>
        <ecNumber evidence="2">2.7.4.16</ecNumber>
    </recommendedName>
</protein>
<feature type="binding site" evidence="2">
    <location>
        <position position="52"/>
    </location>
    <ligand>
        <name>substrate</name>
    </ligand>
</feature>
<feature type="binding site" evidence="2">
    <location>
        <position position="214"/>
    </location>
    <ligand>
        <name>Mg(2+)</name>
        <dbReference type="ChEBI" id="CHEBI:18420"/>
        <label>3</label>
    </ligand>
</feature>
<keyword evidence="2" id="KW-0067">ATP-binding</keyword>
<comment type="caution">
    <text evidence="2">Lacks conserved residue(s) required for the propagation of feature annotation.</text>
</comment>
<keyword evidence="2" id="KW-0547">Nucleotide-binding</keyword>
<keyword evidence="1 2" id="KW-0784">Thiamine biosynthesis</keyword>
<feature type="binding site" evidence="2">
    <location>
        <position position="45"/>
    </location>
    <ligand>
        <name>Mg(2+)</name>
        <dbReference type="ChEBI" id="CHEBI:18420"/>
        <label>1</label>
    </ligand>
</feature>
<feature type="binding site" evidence="2">
    <location>
        <position position="28"/>
    </location>
    <ligand>
        <name>Mg(2+)</name>
        <dbReference type="ChEBI" id="CHEBI:18420"/>
        <label>4</label>
    </ligand>
</feature>
<dbReference type="HAMAP" id="MF_02128">
    <property type="entry name" value="TMP_kinase"/>
    <property type="match status" value="1"/>
</dbReference>
<dbReference type="CDD" id="cd02194">
    <property type="entry name" value="ThiL"/>
    <property type="match status" value="1"/>
</dbReference>
<feature type="binding site" evidence="2">
    <location>
        <begin position="121"/>
        <end position="122"/>
    </location>
    <ligand>
        <name>ATP</name>
        <dbReference type="ChEBI" id="CHEBI:30616"/>
    </ligand>
</feature>
<dbReference type="KEGG" id="dpr:Despr_2043"/>
<dbReference type="InterPro" id="IPR010918">
    <property type="entry name" value="PurM-like_C_dom"/>
</dbReference>
<feature type="domain" description="PurM-like N-terminal" evidence="3">
    <location>
        <begin position="26"/>
        <end position="139"/>
    </location>
</feature>
<feature type="binding site" evidence="2">
    <location>
        <position position="74"/>
    </location>
    <ligand>
        <name>Mg(2+)</name>
        <dbReference type="ChEBI" id="CHEBI:18420"/>
        <label>2</label>
    </ligand>
</feature>
<dbReference type="PANTHER" id="PTHR30270">
    <property type="entry name" value="THIAMINE-MONOPHOSPHATE KINASE"/>
    <property type="match status" value="1"/>
</dbReference>
<evidence type="ECO:0000313" key="5">
    <source>
        <dbReference type="EMBL" id="ADW18191.1"/>
    </source>
</evidence>
<comment type="catalytic activity">
    <reaction evidence="2">
        <text>thiamine phosphate + ATP = thiamine diphosphate + ADP</text>
        <dbReference type="Rhea" id="RHEA:15913"/>
        <dbReference type="ChEBI" id="CHEBI:30616"/>
        <dbReference type="ChEBI" id="CHEBI:37575"/>
        <dbReference type="ChEBI" id="CHEBI:58937"/>
        <dbReference type="ChEBI" id="CHEBI:456216"/>
        <dbReference type="EC" id="2.7.4.16"/>
    </reaction>
</comment>
<dbReference type="EC" id="2.7.4.16" evidence="2"/>
<dbReference type="InterPro" id="IPR036676">
    <property type="entry name" value="PurM-like_C_sf"/>
</dbReference>
<evidence type="ECO:0000256" key="2">
    <source>
        <dbReference type="HAMAP-Rule" id="MF_02128"/>
    </source>
</evidence>
<gene>
    <name evidence="2" type="primary">thiL</name>
    <name evidence="5" type="ordered locus">Despr_2043</name>
</gene>
<proteinExistence type="inferred from homology"/>
<feature type="binding site" evidence="2">
    <location>
        <position position="43"/>
    </location>
    <ligand>
        <name>Mg(2+)</name>
        <dbReference type="ChEBI" id="CHEBI:18420"/>
        <label>4</label>
    </ligand>
</feature>
<dbReference type="SUPFAM" id="SSF55326">
    <property type="entry name" value="PurM N-terminal domain-like"/>
    <property type="match status" value="1"/>
</dbReference>
<keyword evidence="2 5" id="KW-0418">Kinase</keyword>
<dbReference type="SUPFAM" id="SSF56042">
    <property type="entry name" value="PurM C-terminal domain-like"/>
    <property type="match status" value="1"/>
</dbReference>
<dbReference type="PANTHER" id="PTHR30270:SF0">
    <property type="entry name" value="THIAMINE-MONOPHOSPHATE KINASE"/>
    <property type="match status" value="1"/>
</dbReference>
<comment type="pathway">
    <text evidence="2">Cofactor biosynthesis; thiamine diphosphate biosynthesis; thiamine diphosphate from thiamine phosphate: step 1/1.</text>
</comment>
<evidence type="ECO:0000259" key="4">
    <source>
        <dbReference type="Pfam" id="PF02769"/>
    </source>
</evidence>
<feature type="binding site" evidence="2">
    <location>
        <position position="122"/>
    </location>
    <ligand>
        <name>Mg(2+)</name>
        <dbReference type="ChEBI" id="CHEBI:18420"/>
        <label>1</label>
    </ligand>
</feature>
<dbReference type="Gene3D" id="3.30.1330.10">
    <property type="entry name" value="PurM-like, N-terminal domain"/>
    <property type="match status" value="1"/>
</dbReference>
<feature type="binding site" evidence="2">
    <location>
        <position position="216"/>
    </location>
    <ligand>
        <name>ATP</name>
        <dbReference type="ChEBI" id="CHEBI:30616"/>
    </ligand>
</feature>
<feature type="binding site" evidence="2">
    <location>
        <position position="267"/>
    </location>
    <ligand>
        <name>substrate</name>
    </ligand>
</feature>
<dbReference type="PIRSF" id="PIRSF005303">
    <property type="entry name" value="Thiam_monoph_kin"/>
    <property type="match status" value="1"/>
</dbReference>
<feature type="binding site" evidence="2">
    <location>
        <position position="74"/>
    </location>
    <ligand>
        <name>Mg(2+)</name>
        <dbReference type="ChEBI" id="CHEBI:18420"/>
        <label>3</label>
    </ligand>
</feature>
<accession>A0A7U4DPI2</accession>
<dbReference type="UniPathway" id="UPA00060">
    <property type="reaction ID" value="UER00142"/>
</dbReference>
<feature type="binding site" evidence="2">
    <location>
        <position position="74"/>
    </location>
    <ligand>
        <name>Mg(2+)</name>
        <dbReference type="ChEBI" id="CHEBI:18420"/>
        <label>4</label>
    </ligand>
</feature>